<proteinExistence type="predicted"/>
<organism evidence="1 2">
    <name type="scientific">Microthlaspi erraticum</name>
    <dbReference type="NCBI Taxonomy" id="1685480"/>
    <lineage>
        <taxon>Eukaryota</taxon>
        <taxon>Viridiplantae</taxon>
        <taxon>Streptophyta</taxon>
        <taxon>Embryophyta</taxon>
        <taxon>Tracheophyta</taxon>
        <taxon>Spermatophyta</taxon>
        <taxon>Magnoliopsida</taxon>
        <taxon>eudicotyledons</taxon>
        <taxon>Gunneridae</taxon>
        <taxon>Pentapetalae</taxon>
        <taxon>rosids</taxon>
        <taxon>malvids</taxon>
        <taxon>Brassicales</taxon>
        <taxon>Brassicaceae</taxon>
        <taxon>Coluteocarpeae</taxon>
        <taxon>Microthlaspi</taxon>
    </lineage>
</organism>
<dbReference type="OrthoDB" id="1108292at2759"/>
<dbReference type="InterPro" id="IPR043502">
    <property type="entry name" value="DNA/RNA_pol_sf"/>
</dbReference>
<gene>
    <name evidence="1" type="ORF">MERR_LOCUS40833</name>
</gene>
<keyword evidence="2" id="KW-1185">Reference proteome</keyword>
<evidence type="ECO:0008006" key="3">
    <source>
        <dbReference type="Google" id="ProtNLM"/>
    </source>
</evidence>
<accession>A0A6D2L0F5</accession>
<evidence type="ECO:0000313" key="2">
    <source>
        <dbReference type="Proteomes" id="UP000467841"/>
    </source>
</evidence>
<protein>
    <recommendedName>
        <fullName evidence="3">Reverse transcriptase Ty1/copia-type domain-containing protein</fullName>
    </recommendedName>
</protein>
<dbReference type="AlphaFoldDB" id="A0A6D2L0F5"/>
<sequence length="243" mass="27679">MVQQHGLALSQSPLLENPEQYRRLVGKLIYLAATRPDLAYAVHILSQFMQHPRHDHWIALMCVIRYLKGTPGQGVFLKSDCDLRLHGWCDSDYAGCPLTRRSLSGWLMQLGSSPISWQTKKQDVVSRSSAEAEYRCMAMALCELKGLRQLLMELGVKHDRPMSLHCDNQAALYIAANPVFHERTKHVEIDCHYVRDAVHDRLIATKKVDTKEQLADIFTKALGCREFEKFRDKLGICNPHAPA</sequence>
<dbReference type="Proteomes" id="UP000467841">
    <property type="component" value="Unassembled WGS sequence"/>
</dbReference>
<dbReference type="PANTHER" id="PTHR11439">
    <property type="entry name" value="GAG-POL-RELATED RETROTRANSPOSON"/>
    <property type="match status" value="1"/>
</dbReference>
<dbReference type="PANTHER" id="PTHR11439:SF462">
    <property type="match status" value="1"/>
</dbReference>
<dbReference type="SUPFAM" id="SSF56672">
    <property type="entry name" value="DNA/RNA polymerases"/>
    <property type="match status" value="1"/>
</dbReference>
<dbReference type="CDD" id="cd09272">
    <property type="entry name" value="RNase_HI_RT_Ty1"/>
    <property type="match status" value="1"/>
</dbReference>
<reference evidence="1" key="1">
    <citation type="submission" date="2020-01" db="EMBL/GenBank/DDBJ databases">
        <authorList>
            <person name="Mishra B."/>
        </authorList>
    </citation>
    <scope>NUCLEOTIDE SEQUENCE [LARGE SCALE GENOMIC DNA]</scope>
</reference>
<dbReference type="EMBL" id="CACVBM020001540">
    <property type="protein sequence ID" value="CAA7053597.1"/>
    <property type="molecule type" value="Genomic_DNA"/>
</dbReference>
<comment type="caution">
    <text evidence="1">The sequence shown here is derived from an EMBL/GenBank/DDBJ whole genome shotgun (WGS) entry which is preliminary data.</text>
</comment>
<evidence type="ECO:0000313" key="1">
    <source>
        <dbReference type="EMBL" id="CAA7053597.1"/>
    </source>
</evidence>
<name>A0A6D2L0F5_9BRAS</name>